<reference evidence="1" key="1">
    <citation type="submission" date="2018-02" db="EMBL/GenBank/DDBJ databases">
        <title>Rhizophora mucronata_Transcriptome.</title>
        <authorList>
            <person name="Meera S.P."/>
            <person name="Sreeshan A."/>
            <person name="Augustine A."/>
        </authorList>
    </citation>
    <scope>NUCLEOTIDE SEQUENCE</scope>
    <source>
        <tissue evidence="1">Leaf</tissue>
    </source>
</reference>
<accession>A0A2P2IKK0</accession>
<dbReference type="AlphaFoldDB" id="A0A2P2IKK0"/>
<evidence type="ECO:0000313" key="1">
    <source>
        <dbReference type="EMBL" id="MBW81764.1"/>
    </source>
</evidence>
<protein>
    <submittedName>
        <fullName evidence="1">Uncharacterized protein</fullName>
    </submittedName>
</protein>
<sequence length="50" mass="5740">MEMLGNIKYLQSFTLPTSKWLMAIDSDNFTAFVYDGIYFTLCLGMFVKSS</sequence>
<dbReference type="EMBL" id="GGEC01001281">
    <property type="protein sequence ID" value="MBW81764.1"/>
    <property type="molecule type" value="Transcribed_RNA"/>
</dbReference>
<organism evidence="1">
    <name type="scientific">Rhizophora mucronata</name>
    <name type="common">Asiatic mangrove</name>
    <dbReference type="NCBI Taxonomy" id="61149"/>
    <lineage>
        <taxon>Eukaryota</taxon>
        <taxon>Viridiplantae</taxon>
        <taxon>Streptophyta</taxon>
        <taxon>Embryophyta</taxon>
        <taxon>Tracheophyta</taxon>
        <taxon>Spermatophyta</taxon>
        <taxon>Magnoliopsida</taxon>
        <taxon>eudicotyledons</taxon>
        <taxon>Gunneridae</taxon>
        <taxon>Pentapetalae</taxon>
        <taxon>rosids</taxon>
        <taxon>fabids</taxon>
        <taxon>Malpighiales</taxon>
        <taxon>Rhizophoraceae</taxon>
        <taxon>Rhizophora</taxon>
    </lineage>
</organism>
<name>A0A2P2IKK0_RHIMU</name>
<proteinExistence type="predicted"/>